<comment type="caution">
    <text evidence="10">The sequence shown here is derived from an EMBL/GenBank/DDBJ whole genome shotgun (WGS) entry which is preliminary data.</text>
</comment>
<protein>
    <submittedName>
        <fullName evidence="10">Anion permease</fullName>
    </submittedName>
</protein>
<feature type="transmembrane region" description="Helical" evidence="8">
    <location>
        <begin position="91"/>
        <end position="118"/>
    </location>
</feature>
<keyword evidence="4" id="KW-1003">Cell membrane</keyword>
<dbReference type="PANTHER" id="PTHR43568:SF1">
    <property type="entry name" value="P PROTEIN"/>
    <property type="match status" value="1"/>
</dbReference>
<organism evidence="10">
    <name type="scientific">candidate division WOR-3 bacterium</name>
    <dbReference type="NCBI Taxonomy" id="2052148"/>
    <lineage>
        <taxon>Bacteria</taxon>
        <taxon>Bacteria division WOR-3</taxon>
    </lineage>
</organism>
<keyword evidence="7 8" id="KW-0472">Membrane</keyword>
<dbReference type="Pfam" id="PF03600">
    <property type="entry name" value="CitMHS"/>
    <property type="match status" value="1"/>
</dbReference>
<feature type="domain" description="Citrate transporter-like" evidence="9">
    <location>
        <begin position="29"/>
        <end position="357"/>
    </location>
</feature>
<feature type="transmembrane region" description="Helical" evidence="8">
    <location>
        <begin position="364"/>
        <end position="397"/>
    </location>
</feature>
<feature type="transmembrane region" description="Helical" evidence="8">
    <location>
        <begin position="52"/>
        <end position="71"/>
    </location>
</feature>
<dbReference type="AlphaFoldDB" id="A0A7V5Y0A0"/>
<feature type="transmembrane region" description="Helical" evidence="8">
    <location>
        <begin position="176"/>
        <end position="198"/>
    </location>
</feature>
<dbReference type="InterPro" id="IPR004680">
    <property type="entry name" value="Cit_transptr-like_dom"/>
</dbReference>
<dbReference type="InterPro" id="IPR051475">
    <property type="entry name" value="Diverse_Ion_Transporter"/>
</dbReference>
<sequence length="433" mass="48846">MTILIFILFFVCYLLMAIFFKFRLYILYGFLFSFLFLGFSLRSYFSFVDFNVVLLFLGTFIIAEGFFLSKIPEKIAFHLANKSGSLVSSIILFTIFSGFLSIFLENACVVLILAPIAFSLAQTFKTSPLNFIIPLCLASNLQGSATLIGDPPSMILAEKANLDFLDFFIFNGKPSLFFIIQFGFLFSLLTIYLILLTVNRQPLSDTRCPSTVDHQPLSGARCPSTVFLIILVLFILSLAIVPKFLKGNNYLFYAAIISLFYAFLTLFFLFYYQLLKPRDFLKVIDYETVLFLVGVFVLIGVFKEGGGLLLLKDFLKVFFSKKPIIIVYVFIILFSLLFSSFMDNVPFFLLISEVIKLFYPEGKLFYLFLFAALIASTIGGNITPFGAQANIVAVGYLKRKGIAVSFFDFFKLGLPFSLAGTVASTFLLYLLYG</sequence>
<dbReference type="CDD" id="cd00625">
    <property type="entry name" value="ArsB_NhaD_permease"/>
    <property type="match status" value="1"/>
</dbReference>
<proteinExistence type="inferred from homology"/>
<dbReference type="PRINTS" id="PR00758">
    <property type="entry name" value="ARSENICPUMP"/>
</dbReference>
<keyword evidence="6 8" id="KW-1133">Transmembrane helix</keyword>
<name>A0A7V5Y0A0_UNCW3</name>
<comment type="similarity">
    <text evidence="2">Belongs to the CitM (TC 2.A.11) transporter family.</text>
</comment>
<feature type="transmembrane region" description="Helical" evidence="8">
    <location>
        <begin position="409"/>
        <end position="432"/>
    </location>
</feature>
<dbReference type="EMBL" id="DTHS01000024">
    <property type="protein sequence ID" value="HHR48777.1"/>
    <property type="molecule type" value="Genomic_DNA"/>
</dbReference>
<dbReference type="GO" id="GO:0015105">
    <property type="term" value="F:arsenite transmembrane transporter activity"/>
    <property type="evidence" value="ECO:0007669"/>
    <property type="project" value="InterPro"/>
</dbReference>
<evidence type="ECO:0000256" key="3">
    <source>
        <dbReference type="ARBA" id="ARBA00022448"/>
    </source>
</evidence>
<feature type="transmembrane region" description="Helical" evidence="8">
    <location>
        <begin position="289"/>
        <end position="311"/>
    </location>
</feature>
<evidence type="ECO:0000259" key="9">
    <source>
        <dbReference type="Pfam" id="PF03600"/>
    </source>
</evidence>
<dbReference type="GO" id="GO:0005886">
    <property type="term" value="C:plasma membrane"/>
    <property type="evidence" value="ECO:0007669"/>
    <property type="project" value="UniProtKB-SubCell"/>
</dbReference>
<evidence type="ECO:0000256" key="5">
    <source>
        <dbReference type="ARBA" id="ARBA00022692"/>
    </source>
</evidence>
<evidence type="ECO:0000256" key="7">
    <source>
        <dbReference type="ARBA" id="ARBA00023136"/>
    </source>
</evidence>
<reference evidence="10" key="1">
    <citation type="journal article" date="2020" name="mSystems">
        <title>Genome- and Community-Level Interaction Insights into Carbon Utilization and Element Cycling Functions of Hydrothermarchaeota in Hydrothermal Sediment.</title>
        <authorList>
            <person name="Zhou Z."/>
            <person name="Liu Y."/>
            <person name="Xu W."/>
            <person name="Pan J."/>
            <person name="Luo Z.H."/>
            <person name="Li M."/>
        </authorList>
    </citation>
    <scope>NUCLEOTIDE SEQUENCE [LARGE SCALE GENOMIC DNA]</scope>
    <source>
        <strain evidence="10">SpSt-791</strain>
    </source>
</reference>
<evidence type="ECO:0000256" key="8">
    <source>
        <dbReference type="SAM" id="Phobius"/>
    </source>
</evidence>
<keyword evidence="5 8" id="KW-0812">Transmembrane</keyword>
<dbReference type="PANTHER" id="PTHR43568">
    <property type="entry name" value="P PROTEIN"/>
    <property type="match status" value="1"/>
</dbReference>
<feature type="transmembrane region" description="Helical" evidence="8">
    <location>
        <begin position="218"/>
        <end position="241"/>
    </location>
</feature>
<evidence type="ECO:0000256" key="6">
    <source>
        <dbReference type="ARBA" id="ARBA00022989"/>
    </source>
</evidence>
<evidence type="ECO:0000256" key="1">
    <source>
        <dbReference type="ARBA" id="ARBA00004651"/>
    </source>
</evidence>
<comment type="subcellular location">
    <subcellularLocation>
        <location evidence="1">Cell membrane</location>
        <topology evidence="1">Multi-pass membrane protein</topology>
    </subcellularLocation>
</comment>
<dbReference type="InterPro" id="IPR000802">
    <property type="entry name" value="Arsenical_pump_ArsB"/>
</dbReference>
<accession>A0A7V5Y0A0</accession>
<feature type="transmembrane region" description="Helical" evidence="8">
    <location>
        <begin position="323"/>
        <end position="342"/>
    </location>
</feature>
<evidence type="ECO:0000256" key="2">
    <source>
        <dbReference type="ARBA" id="ARBA00009843"/>
    </source>
</evidence>
<gene>
    <name evidence="10" type="ORF">ENV79_03940</name>
</gene>
<keyword evidence="3" id="KW-0813">Transport</keyword>
<evidence type="ECO:0000313" key="10">
    <source>
        <dbReference type="EMBL" id="HHR48777.1"/>
    </source>
</evidence>
<feature type="transmembrane region" description="Helical" evidence="8">
    <location>
        <begin position="250"/>
        <end position="274"/>
    </location>
</feature>
<evidence type="ECO:0000256" key="4">
    <source>
        <dbReference type="ARBA" id="ARBA00022475"/>
    </source>
</evidence>